<proteinExistence type="predicted"/>
<dbReference type="Gene3D" id="3.20.20.140">
    <property type="entry name" value="Metal-dependent hydrolases"/>
    <property type="match status" value="1"/>
</dbReference>
<sequence>MSAPAVGVVAVDTDVHCVPSKLSDVVAHMDPYWRDYTTDGGVSLSPTQGGAYPPAIGPGGRPLSDVGELGERVLSPDGTDIAILTCTSTFQTNRNPYYEAALCRALNDWLLEHWQARDPRLRVAMVVPTLDVDAAVAEIHRIGSRPEVVTVLLPVRNDTRWGNVSNRPVLRAAAEHDLVVTLHAWGRAGQAPTSSGMTHSYLEDYLANGQIIAQGQLVSLVTEGVFAEFPGLRVTVAECGSTWLPTLLWRFDKDWKGVWREVPWVNRPPSEIVREHVRFTTAPIHLPSDPVQAREAIDLLGPELLMHAEDHPHDHGPGADRLAAVLNGDELAAVRGATAAAWYRLG</sequence>
<dbReference type="EMBL" id="MIGB01000016">
    <property type="protein sequence ID" value="OSY39702.1"/>
    <property type="molecule type" value="Genomic_DNA"/>
</dbReference>
<evidence type="ECO:0000259" key="2">
    <source>
        <dbReference type="Pfam" id="PF04909"/>
    </source>
</evidence>
<dbReference type="RefSeq" id="WP_085913516.1">
    <property type="nucleotide sequence ID" value="NZ_AP018920.1"/>
</dbReference>
<dbReference type="GO" id="GO:0019748">
    <property type="term" value="P:secondary metabolic process"/>
    <property type="evidence" value="ECO:0007669"/>
    <property type="project" value="TreeGrafter"/>
</dbReference>
<dbReference type="AlphaFoldDB" id="A0A1Y2MX10"/>
<reference evidence="3 4" key="1">
    <citation type="submission" date="2016-09" db="EMBL/GenBank/DDBJ databases">
        <title>Pseudonocardia autotrophica DSM535, a candidate organism with high potential of specific P450 cytochromes.</title>
        <authorList>
            <person name="Grumaz C."/>
            <person name="Vainshtein Y."/>
            <person name="Kirstahler P."/>
            <person name="Sohn K."/>
        </authorList>
    </citation>
    <scope>NUCLEOTIDE SEQUENCE [LARGE SCALE GENOMIC DNA]</scope>
    <source>
        <strain evidence="3 4">DSM 535</strain>
    </source>
</reference>
<dbReference type="SUPFAM" id="SSF51556">
    <property type="entry name" value="Metallo-dependent hydrolases"/>
    <property type="match status" value="1"/>
</dbReference>
<dbReference type="InterPro" id="IPR032465">
    <property type="entry name" value="ACMSD"/>
</dbReference>
<feature type="domain" description="Amidohydrolase-related" evidence="2">
    <location>
        <begin position="94"/>
        <end position="345"/>
    </location>
</feature>
<gene>
    <name evidence="3" type="ORF">BG845_03300</name>
</gene>
<dbReference type="InterPro" id="IPR006680">
    <property type="entry name" value="Amidohydro-rel"/>
</dbReference>
<dbReference type="GO" id="GO:0016831">
    <property type="term" value="F:carboxy-lyase activity"/>
    <property type="evidence" value="ECO:0007669"/>
    <property type="project" value="InterPro"/>
</dbReference>
<dbReference type="InterPro" id="IPR032466">
    <property type="entry name" value="Metal_Hydrolase"/>
</dbReference>
<protein>
    <submittedName>
        <fullName evidence="3">Amidohydrolase</fullName>
    </submittedName>
</protein>
<keyword evidence="4" id="KW-1185">Reference proteome</keyword>
<organism evidence="3 4">
    <name type="scientific">Pseudonocardia autotrophica</name>
    <name type="common">Amycolata autotrophica</name>
    <name type="synonym">Nocardia autotrophica</name>
    <dbReference type="NCBI Taxonomy" id="2074"/>
    <lineage>
        <taxon>Bacteria</taxon>
        <taxon>Bacillati</taxon>
        <taxon>Actinomycetota</taxon>
        <taxon>Actinomycetes</taxon>
        <taxon>Pseudonocardiales</taxon>
        <taxon>Pseudonocardiaceae</taxon>
        <taxon>Pseudonocardia</taxon>
    </lineage>
</organism>
<accession>A0A1Y2MX10</accession>
<comment type="caution">
    <text evidence="3">The sequence shown here is derived from an EMBL/GenBank/DDBJ whole genome shotgun (WGS) entry which is preliminary data.</text>
</comment>
<evidence type="ECO:0000313" key="3">
    <source>
        <dbReference type="EMBL" id="OSY39702.1"/>
    </source>
</evidence>
<evidence type="ECO:0000313" key="4">
    <source>
        <dbReference type="Proteomes" id="UP000194360"/>
    </source>
</evidence>
<dbReference type="Pfam" id="PF04909">
    <property type="entry name" value="Amidohydro_2"/>
    <property type="match status" value="1"/>
</dbReference>
<dbReference type="OrthoDB" id="2533941at2"/>
<evidence type="ECO:0000256" key="1">
    <source>
        <dbReference type="ARBA" id="ARBA00023239"/>
    </source>
</evidence>
<dbReference type="Proteomes" id="UP000194360">
    <property type="component" value="Unassembled WGS sequence"/>
</dbReference>
<dbReference type="PANTHER" id="PTHR21240">
    <property type="entry name" value="2-AMINO-3-CARBOXYLMUCONATE-6-SEMIALDEHYDE DECARBOXYLASE"/>
    <property type="match status" value="1"/>
</dbReference>
<dbReference type="PANTHER" id="PTHR21240:SF28">
    <property type="entry name" value="ISO-OROTATE DECARBOXYLASE (EUROFUNG)"/>
    <property type="match status" value="1"/>
</dbReference>
<keyword evidence="1" id="KW-0456">Lyase</keyword>
<keyword evidence="3" id="KW-0378">Hydrolase</keyword>
<name>A0A1Y2MX10_PSEAH</name>
<dbReference type="GO" id="GO:0016787">
    <property type="term" value="F:hydrolase activity"/>
    <property type="evidence" value="ECO:0007669"/>
    <property type="project" value="UniProtKB-KW"/>
</dbReference>
<dbReference type="GO" id="GO:0005737">
    <property type="term" value="C:cytoplasm"/>
    <property type="evidence" value="ECO:0007669"/>
    <property type="project" value="TreeGrafter"/>
</dbReference>
<dbReference type="STRING" id="2074.BG845_03300"/>